<dbReference type="GO" id="GO:0008237">
    <property type="term" value="F:metallopeptidase activity"/>
    <property type="evidence" value="ECO:0007669"/>
    <property type="project" value="UniProtKB-KW"/>
</dbReference>
<comment type="caution">
    <text evidence="3">The sequence shown here is derived from an EMBL/GenBank/DDBJ whole genome shotgun (WGS) entry which is preliminary data.</text>
</comment>
<evidence type="ECO:0000259" key="2">
    <source>
        <dbReference type="PROSITE" id="PS50106"/>
    </source>
</evidence>
<evidence type="ECO:0000256" key="1">
    <source>
        <dbReference type="SAM" id="SignalP"/>
    </source>
</evidence>
<dbReference type="InterPro" id="IPR007963">
    <property type="entry name" value="Peptidase_M61_catalytic"/>
</dbReference>
<dbReference type="GO" id="GO:0006508">
    <property type="term" value="P:proteolysis"/>
    <property type="evidence" value="ECO:0007669"/>
    <property type="project" value="UniProtKB-KW"/>
</dbReference>
<dbReference type="Pfam" id="PF05299">
    <property type="entry name" value="Peptidase_M61"/>
    <property type="match status" value="1"/>
</dbReference>
<keyword evidence="1" id="KW-0732">Signal</keyword>
<dbReference type="AlphaFoldDB" id="A0A7X0JBR6"/>
<dbReference type="Pfam" id="PF17899">
    <property type="entry name" value="Peptidase_M61_N"/>
    <property type="match status" value="1"/>
</dbReference>
<dbReference type="Proteomes" id="UP000522313">
    <property type="component" value="Unassembled WGS sequence"/>
</dbReference>
<dbReference type="Gene3D" id="1.10.390.10">
    <property type="entry name" value="Neutral Protease Domain 2"/>
    <property type="match status" value="1"/>
</dbReference>
<dbReference type="InterPro" id="IPR027268">
    <property type="entry name" value="Peptidase_M4/M1_CTD_sf"/>
</dbReference>
<protein>
    <submittedName>
        <fullName evidence="3">Putative metalloprotease with PDZ domain</fullName>
    </submittedName>
</protein>
<dbReference type="InterPro" id="IPR040756">
    <property type="entry name" value="Peptidase_M61_N"/>
</dbReference>
<dbReference type="PIRSF" id="PIRSF016493">
    <property type="entry name" value="Glycyl_aminpptds"/>
    <property type="match status" value="1"/>
</dbReference>
<keyword evidence="3" id="KW-0645">Protease</keyword>
<sequence>MIARFASAALLASVALTPLAAQVPAGNSAPQPVPFTDTIPAARDVRFPGTIKLNVDASDPSQGIFRVTETIPVPQSGHMVLLFPKWLPGAHSPRGEIEKLAGLILTANGKRVEWTRDPVDVFAFHIDVPAGAKTVEAQFQFISATQTNQGRIVMTPTMISLQPNSVSLYPAGYFTRQIPIQMTVKYPDGWSAAGAVPAKKAGSTYTYDTTNYEVLVDSPVLAGKYGKVWPLSPRVNLNVFADDPAELAATPEQIAGHQRLVEQAVKTFGAQHYDRYEFLLSITDKLGGIGLEHHRSSENGVTPGYFTKWNDGPGRRNLLPHEFTHSWDGKFRRGADLWTPDFRTPMRGSLLWVYEGQTQFWGYVLQARSGLVSKQDTLDQYAAIMALYDSQPARQWRALVDTTNDPVISQRRPKGWTSWQRSEDYYNEGLLVWMDVDSLLREKSGGAKSIDDFARAFFGIRDGDWGEVTYTIDDVAKTLNGIVPFDWAGYLHRRLTEHAAGAPIDGFARNGYQLSYSETPTSSFKAAEAASKSTNLTYSGGLVLDSAGTLTSVTWDSPAFKAGFTVGDQIVAVDGEAYSADKLKAAITAAKGTKTAIPLTVKQGDRFRSAALDYHNGLRYPRLQKIGTGETGLDRLLAPR</sequence>
<accession>A0A7X0JBR6</accession>
<dbReference type="RefSeq" id="WP_184505159.1">
    <property type="nucleotide sequence ID" value="NZ_JACHBT010000008.1"/>
</dbReference>
<feature type="signal peptide" evidence="1">
    <location>
        <begin position="1"/>
        <end position="20"/>
    </location>
</feature>
<dbReference type="Gene3D" id="2.60.40.3650">
    <property type="match status" value="1"/>
</dbReference>
<keyword evidence="3" id="KW-0482">Metalloprotease</keyword>
<dbReference type="SUPFAM" id="SSF50156">
    <property type="entry name" value="PDZ domain-like"/>
    <property type="match status" value="1"/>
</dbReference>
<dbReference type="InterPro" id="IPR024191">
    <property type="entry name" value="Peptidase_M61"/>
</dbReference>
<organism evidence="3 4">
    <name type="scientific">Sphingomonas endophytica</name>
    <dbReference type="NCBI Taxonomy" id="869719"/>
    <lineage>
        <taxon>Bacteria</taxon>
        <taxon>Pseudomonadati</taxon>
        <taxon>Pseudomonadota</taxon>
        <taxon>Alphaproteobacteria</taxon>
        <taxon>Sphingomonadales</taxon>
        <taxon>Sphingomonadaceae</taxon>
        <taxon>Sphingomonas</taxon>
    </lineage>
</organism>
<proteinExistence type="predicted"/>
<dbReference type="PROSITE" id="PS50106">
    <property type="entry name" value="PDZ"/>
    <property type="match status" value="1"/>
</dbReference>
<gene>
    <name evidence="3" type="ORF">F4693_001677</name>
</gene>
<reference evidence="3 4" key="2">
    <citation type="submission" date="2020-08" db="EMBL/GenBank/DDBJ databases">
        <authorList>
            <person name="Partida-Martinez L."/>
            <person name="Huntemann M."/>
            <person name="Clum A."/>
            <person name="Wang J."/>
            <person name="Palaniappan K."/>
            <person name="Ritter S."/>
            <person name="Chen I.-M."/>
            <person name="Stamatis D."/>
            <person name="Reddy T."/>
            <person name="O'Malley R."/>
            <person name="Daum C."/>
            <person name="Shapiro N."/>
            <person name="Ivanova N."/>
            <person name="Kyrpides N."/>
            <person name="Woyke T."/>
        </authorList>
    </citation>
    <scope>NUCLEOTIDE SEQUENCE [LARGE SCALE GENOMIC DNA]</scope>
    <source>
        <strain evidence="3 4">AS3.13</strain>
    </source>
</reference>
<dbReference type="EMBL" id="JACHBT010000008">
    <property type="protein sequence ID" value="MBB6504700.1"/>
    <property type="molecule type" value="Genomic_DNA"/>
</dbReference>
<dbReference type="InterPro" id="IPR001478">
    <property type="entry name" value="PDZ"/>
</dbReference>
<dbReference type="SMART" id="SM00228">
    <property type="entry name" value="PDZ"/>
    <property type="match status" value="1"/>
</dbReference>
<keyword evidence="3" id="KW-0378">Hydrolase</keyword>
<evidence type="ECO:0000313" key="3">
    <source>
        <dbReference type="EMBL" id="MBB6504700.1"/>
    </source>
</evidence>
<dbReference type="InterPro" id="IPR036034">
    <property type="entry name" value="PDZ_sf"/>
</dbReference>
<reference evidence="3 4" key="1">
    <citation type="submission" date="2020-08" db="EMBL/GenBank/DDBJ databases">
        <title>The Agave Microbiome: Exploring the role of microbial communities in plant adaptations to desert environments.</title>
        <authorList>
            <person name="Partida-Martinez L.P."/>
        </authorList>
    </citation>
    <scope>NUCLEOTIDE SEQUENCE [LARGE SCALE GENOMIC DNA]</scope>
    <source>
        <strain evidence="3 4">AS3.13</strain>
    </source>
</reference>
<feature type="domain" description="PDZ" evidence="2">
    <location>
        <begin position="541"/>
        <end position="605"/>
    </location>
</feature>
<evidence type="ECO:0000313" key="4">
    <source>
        <dbReference type="Proteomes" id="UP000522313"/>
    </source>
</evidence>
<name>A0A7X0JBR6_9SPHN</name>
<feature type="chain" id="PRO_5030680761" evidence="1">
    <location>
        <begin position="21"/>
        <end position="640"/>
    </location>
</feature>
<dbReference type="Gene3D" id="2.30.42.10">
    <property type="match status" value="1"/>
</dbReference>